<dbReference type="KEGG" id="ssai:N0B31_02800"/>
<proteinExistence type="predicted"/>
<dbReference type="AlphaFoldDB" id="A0A9E7R3N9"/>
<dbReference type="GeneID" id="74941316"/>
<evidence type="ECO:0000313" key="3">
    <source>
        <dbReference type="Proteomes" id="UP001057580"/>
    </source>
</evidence>
<accession>A0A9E7R3N9</accession>
<name>A0A9E7R3N9_9EURY</name>
<protein>
    <submittedName>
        <fullName evidence="2">Uncharacterized protein</fullName>
    </submittedName>
</protein>
<gene>
    <name evidence="2" type="ORF">N0B31_02800</name>
</gene>
<organism evidence="2 3">
    <name type="scientific">Salinirubellus salinus</name>
    <dbReference type="NCBI Taxonomy" id="1364945"/>
    <lineage>
        <taxon>Archaea</taxon>
        <taxon>Methanobacteriati</taxon>
        <taxon>Methanobacteriota</taxon>
        <taxon>Stenosarchaea group</taxon>
        <taxon>Halobacteria</taxon>
        <taxon>Halobacteriales</taxon>
        <taxon>Natronomonadaceae</taxon>
        <taxon>Salinirubellus</taxon>
    </lineage>
</organism>
<dbReference type="Proteomes" id="UP001057580">
    <property type="component" value="Chromosome"/>
</dbReference>
<evidence type="ECO:0000256" key="1">
    <source>
        <dbReference type="SAM" id="MobiDB-lite"/>
    </source>
</evidence>
<reference evidence="2" key="1">
    <citation type="submission" date="2022-09" db="EMBL/GenBank/DDBJ databases">
        <title>Diverse halophilic archaea isolated from saline environments.</title>
        <authorList>
            <person name="Cui H.-L."/>
        </authorList>
    </citation>
    <scope>NUCLEOTIDE SEQUENCE</scope>
    <source>
        <strain evidence="2">ZS-35-S2</strain>
    </source>
</reference>
<feature type="region of interest" description="Disordered" evidence="1">
    <location>
        <begin position="1"/>
        <end position="24"/>
    </location>
</feature>
<dbReference type="RefSeq" id="WP_260594272.1">
    <property type="nucleotide sequence ID" value="NZ_CP104003.1"/>
</dbReference>
<evidence type="ECO:0000313" key="2">
    <source>
        <dbReference type="EMBL" id="UWM55220.1"/>
    </source>
</evidence>
<sequence>MGIASSIEEDLEANGIDPADAGYQEFDDGDTWDGSNDWWSGLVETAQNPIDRATNPYDTVAGAADAAALGFDEGFGGLYSLVDDESGNTAGSGQSEMWTPTEGNVDQTVEDFQNAAEAATPGWLDWTLNNQEFVVGLLLVLAFAAATNGTVDVGGVTG</sequence>
<keyword evidence="3" id="KW-1185">Reference proteome</keyword>
<dbReference type="EMBL" id="CP104003">
    <property type="protein sequence ID" value="UWM55220.1"/>
    <property type="molecule type" value="Genomic_DNA"/>
</dbReference>